<sequence>MPPPTSNLLDSRQRTRLIRSTRKLGEMLGTTPQLVETDHDMIPIPITLPLARPQRPKHHPSRRQGSIFTLPSSANSSATSLAFSTSSAASTSSESLPRPKAPSKRTRTKALPSPLVLRLNATRRRRIAKLKRTLGENVPIELVLPIRPPPTSPVMPQRPAPFAHARRRSMSVDIENTARSSRVWVTGTGEWNRKDIREVQQRLRGLKSPSR</sequence>
<dbReference type="EMBL" id="LUGG01000002">
    <property type="protein sequence ID" value="OBZ77200.1"/>
    <property type="molecule type" value="Genomic_DNA"/>
</dbReference>
<evidence type="ECO:0000313" key="2">
    <source>
        <dbReference type="EMBL" id="OBZ77200.1"/>
    </source>
</evidence>
<organism evidence="2 3">
    <name type="scientific">Grifola frondosa</name>
    <name type="common">Maitake</name>
    <name type="synonym">Polyporus frondosus</name>
    <dbReference type="NCBI Taxonomy" id="5627"/>
    <lineage>
        <taxon>Eukaryota</taxon>
        <taxon>Fungi</taxon>
        <taxon>Dikarya</taxon>
        <taxon>Basidiomycota</taxon>
        <taxon>Agaricomycotina</taxon>
        <taxon>Agaricomycetes</taxon>
        <taxon>Polyporales</taxon>
        <taxon>Grifolaceae</taxon>
        <taxon>Grifola</taxon>
    </lineage>
</organism>
<keyword evidence="3" id="KW-1185">Reference proteome</keyword>
<proteinExistence type="predicted"/>
<reference evidence="2 3" key="1">
    <citation type="submission" date="2016-03" db="EMBL/GenBank/DDBJ databases">
        <title>Whole genome sequencing of Grifola frondosa 9006-11.</title>
        <authorList>
            <person name="Min B."/>
            <person name="Park H."/>
            <person name="Kim J.-G."/>
            <person name="Cho H."/>
            <person name="Oh Y.-L."/>
            <person name="Kong W.-S."/>
            <person name="Choi I.-G."/>
        </authorList>
    </citation>
    <scope>NUCLEOTIDE SEQUENCE [LARGE SCALE GENOMIC DNA]</scope>
    <source>
        <strain evidence="2 3">9006-11</strain>
    </source>
</reference>
<feature type="region of interest" description="Disordered" evidence="1">
    <location>
        <begin position="48"/>
        <end position="109"/>
    </location>
</feature>
<evidence type="ECO:0000256" key="1">
    <source>
        <dbReference type="SAM" id="MobiDB-lite"/>
    </source>
</evidence>
<dbReference type="Proteomes" id="UP000092993">
    <property type="component" value="Unassembled WGS sequence"/>
</dbReference>
<dbReference type="AlphaFoldDB" id="A0A1C7MK37"/>
<gene>
    <name evidence="2" type="ORF">A0H81_01627</name>
</gene>
<evidence type="ECO:0000313" key="3">
    <source>
        <dbReference type="Proteomes" id="UP000092993"/>
    </source>
</evidence>
<feature type="compositionally biased region" description="Low complexity" evidence="1">
    <location>
        <begin position="72"/>
        <end position="95"/>
    </location>
</feature>
<dbReference type="OrthoDB" id="3215907at2759"/>
<name>A0A1C7MK37_GRIFR</name>
<accession>A0A1C7MK37</accession>
<comment type="caution">
    <text evidence="2">The sequence shown here is derived from an EMBL/GenBank/DDBJ whole genome shotgun (WGS) entry which is preliminary data.</text>
</comment>
<protein>
    <submittedName>
        <fullName evidence="2">Uncharacterized protein</fullName>
    </submittedName>
</protein>